<dbReference type="CDD" id="cd07521">
    <property type="entry name" value="HAD_FCP1-like"/>
    <property type="match status" value="1"/>
</dbReference>
<keyword evidence="1" id="KW-0496">Mitochondrion</keyword>
<keyword evidence="1" id="KW-0813">Transport</keyword>
<dbReference type="GO" id="GO:0005744">
    <property type="term" value="C:TIM23 mitochondrial import inner membrane translocase complex"/>
    <property type="evidence" value="ECO:0007669"/>
    <property type="project" value="UniProtKB-UniRule"/>
</dbReference>
<accession>A0A0V0QW56</accession>
<dbReference type="PANTHER" id="PTHR12210">
    <property type="entry name" value="DULLARD PROTEIN PHOSPHATASE"/>
    <property type="match status" value="1"/>
</dbReference>
<dbReference type="InterPro" id="IPR036412">
    <property type="entry name" value="HAD-like_sf"/>
</dbReference>
<dbReference type="Pfam" id="PF03031">
    <property type="entry name" value="NIF"/>
    <property type="match status" value="1"/>
</dbReference>
<dbReference type="OMA" id="MSEMYEL"/>
<dbReference type="FunFam" id="3.40.50.1000:FF:000184">
    <property type="entry name" value="Uncharacterized protein"/>
    <property type="match status" value="1"/>
</dbReference>
<evidence type="ECO:0000259" key="4">
    <source>
        <dbReference type="PROSITE" id="PS50969"/>
    </source>
</evidence>
<reference evidence="5 6" key="1">
    <citation type="journal article" date="2015" name="Sci. Rep.">
        <title>Genome of the facultative scuticociliatosis pathogen Pseudocohnilembus persalinus provides insight into its virulence through horizontal gene transfer.</title>
        <authorList>
            <person name="Xiong J."/>
            <person name="Wang G."/>
            <person name="Cheng J."/>
            <person name="Tian M."/>
            <person name="Pan X."/>
            <person name="Warren A."/>
            <person name="Jiang C."/>
            <person name="Yuan D."/>
            <person name="Miao W."/>
        </authorList>
    </citation>
    <scope>NUCLEOTIDE SEQUENCE [LARGE SCALE GENOMIC DNA]</scope>
    <source>
        <strain evidence="5">36N120E</strain>
    </source>
</reference>
<evidence type="ECO:0000256" key="2">
    <source>
        <dbReference type="SAM" id="Coils"/>
    </source>
</evidence>
<feature type="region of interest" description="Disordered" evidence="3">
    <location>
        <begin position="67"/>
        <end position="87"/>
    </location>
</feature>
<comment type="similarity">
    <text evidence="1">Belongs to the TIM50 family.</text>
</comment>
<evidence type="ECO:0000256" key="1">
    <source>
        <dbReference type="RuleBase" id="RU365079"/>
    </source>
</evidence>
<organism evidence="5 6">
    <name type="scientific">Pseudocohnilembus persalinus</name>
    <name type="common">Ciliate</name>
    <dbReference type="NCBI Taxonomy" id="266149"/>
    <lineage>
        <taxon>Eukaryota</taxon>
        <taxon>Sar</taxon>
        <taxon>Alveolata</taxon>
        <taxon>Ciliophora</taxon>
        <taxon>Intramacronucleata</taxon>
        <taxon>Oligohymenophorea</taxon>
        <taxon>Scuticociliatia</taxon>
        <taxon>Philasterida</taxon>
        <taxon>Pseudocohnilembidae</taxon>
        <taxon>Pseudocohnilembus</taxon>
    </lineage>
</organism>
<dbReference type="SMART" id="SM00577">
    <property type="entry name" value="CPDc"/>
    <property type="match status" value="1"/>
</dbReference>
<dbReference type="OrthoDB" id="277011at2759"/>
<dbReference type="InterPro" id="IPR004274">
    <property type="entry name" value="FCP1_dom"/>
</dbReference>
<keyword evidence="2" id="KW-0175">Coiled coil</keyword>
<evidence type="ECO:0000313" key="6">
    <source>
        <dbReference type="Proteomes" id="UP000054937"/>
    </source>
</evidence>
<dbReference type="AlphaFoldDB" id="A0A0V0QW56"/>
<comment type="subcellular location">
    <subcellularLocation>
        <location evidence="1">Mitochondrion inner membrane</location>
        <topology evidence="1">Single-pass membrane protein</topology>
    </subcellularLocation>
</comment>
<comment type="caution">
    <text evidence="5">The sequence shown here is derived from an EMBL/GenBank/DDBJ whole genome shotgun (WGS) entry which is preliminary data.</text>
</comment>
<keyword evidence="1" id="KW-0811">Translocation</keyword>
<dbReference type="SUPFAM" id="SSF56784">
    <property type="entry name" value="HAD-like"/>
    <property type="match status" value="1"/>
</dbReference>
<feature type="compositionally biased region" description="Low complexity" evidence="3">
    <location>
        <begin position="69"/>
        <end position="87"/>
    </location>
</feature>
<comment type="function">
    <text evidence="1">Essential component of the TIM23 complex, a complex that mediates the translocation of transit peptide-containing proteins across the mitochondrial inner membrane.</text>
</comment>
<keyword evidence="6" id="KW-1185">Reference proteome</keyword>
<protein>
    <recommendedName>
        <fullName evidence="1">Mitochondrial import inner membrane translocase subunit TIM50</fullName>
    </recommendedName>
</protein>
<feature type="coiled-coil region" evidence="2">
    <location>
        <begin position="12"/>
        <end position="47"/>
    </location>
</feature>
<sequence>MHNLYQPIKSDNQIAVQQNQNQEQQILQQENNEIQKSTNQDKKLGQNLGIRSKNFRKQNQFFRPTIKQNNENNVENNINMNNNNNKNDINLNNNQEYSSKNEENIQNTPKNSDKTYLKNGQLAQQENQDLNDQQIQDIKNKKENEKNKIVVNGKLIQNENFQQEKENQNQKNLEFDDKQKKFSCNKFLFGKNWKQKFSVGKSKKKEAVLKIGQQDNGKQVFIQVNLNIYLSLVKSLENTCMCLKGTDSSYLVSCNQYLEIISGSGYDKLQEINQKQNLEDKIENLEITLANNCKQILSGIEIMQEQFKNQKQIFEIKFLQLIRYKVYSGLKNVIELGFKQIYEQSDIQYTQVIEYFAKRVQQQKIITGPVGPFNGHKSNCTVLNTEVPFLPKMDEKFKYTVVLDMDETLIHYFEKGENSYFKVRPFCDIFLQEMSEMYELVIFTAGISQYANWVMDTIDPKGYVKYRLYRQHCIQTNNFSYKDLNKLGRNLKRTIIVDNVKDNFRLHKQNGIEITSWFSDTKDTALKDFNI</sequence>
<name>A0A0V0QW56_PSEPJ</name>
<dbReference type="InParanoid" id="A0A0V0QW56"/>
<proteinExistence type="inferred from homology"/>
<comment type="subunit">
    <text evidence="1">Component of the TIM23 complex.</text>
</comment>
<dbReference type="Proteomes" id="UP000054937">
    <property type="component" value="Unassembled WGS sequence"/>
</dbReference>
<feature type="domain" description="FCP1 homology" evidence="4">
    <location>
        <begin position="394"/>
        <end position="531"/>
    </location>
</feature>
<dbReference type="InterPro" id="IPR023214">
    <property type="entry name" value="HAD_sf"/>
</dbReference>
<dbReference type="EMBL" id="LDAU01000101">
    <property type="protein sequence ID" value="KRX06117.1"/>
    <property type="molecule type" value="Genomic_DNA"/>
</dbReference>
<dbReference type="GO" id="GO:0015031">
    <property type="term" value="P:protein transport"/>
    <property type="evidence" value="ECO:0007669"/>
    <property type="project" value="UniProtKB-KW"/>
</dbReference>
<dbReference type="Gene3D" id="3.40.50.1000">
    <property type="entry name" value="HAD superfamily/HAD-like"/>
    <property type="match status" value="1"/>
</dbReference>
<dbReference type="InterPro" id="IPR050365">
    <property type="entry name" value="TIM50"/>
</dbReference>
<evidence type="ECO:0000256" key="3">
    <source>
        <dbReference type="SAM" id="MobiDB-lite"/>
    </source>
</evidence>
<keyword evidence="1" id="KW-0653">Protein transport</keyword>
<gene>
    <name evidence="5" type="ORF">PPERSA_09729</name>
</gene>
<keyword evidence="1" id="KW-0809">Transit peptide</keyword>
<feature type="coiled-coil region" evidence="2">
    <location>
        <begin position="268"/>
        <end position="295"/>
    </location>
</feature>
<evidence type="ECO:0000313" key="5">
    <source>
        <dbReference type="EMBL" id="KRX06117.1"/>
    </source>
</evidence>
<dbReference type="PROSITE" id="PS50969">
    <property type="entry name" value="FCP1"/>
    <property type="match status" value="1"/>
</dbReference>